<protein>
    <submittedName>
        <fullName evidence="1">Uncharacterized protein</fullName>
    </submittedName>
</protein>
<evidence type="ECO:0000313" key="1">
    <source>
        <dbReference type="EMBL" id="ENV83281.1"/>
    </source>
</evidence>
<dbReference type="Proteomes" id="UP000018460">
    <property type="component" value="Unassembled WGS sequence"/>
</dbReference>
<dbReference type="RefSeq" id="WP_005009310.1">
    <property type="nucleotide sequence ID" value="NZ_KB849726.1"/>
</dbReference>
<comment type="caution">
    <text evidence="1">The sequence shown here is derived from an EMBL/GenBank/DDBJ whole genome shotgun (WGS) entry which is preliminary data.</text>
</comment>
<evidence type="ECO:0000313" key="2">
    <source>
        <dbReference type="Proteomes" id="UP000018460"/>
    </source>
</evidence>
<accession>N9CCP3</accession>
<proteinExistence type="predicted"/>
<sequence>MVASNDEIQNFEIKNEDELLEMVKIPKASGMINK</sequence>
<keyword evidence="2" id="KW-1185">Reference proteome</keyword>
<organism evidence="1 2">
    <name type="scientific">Acinetobacter bouvetii DSM 14964 = CIP 107468</name>
    <dbReference type="NCBI Taxonomy" id="1120925"/>
    <lineage>
        <taxon>Bacteria</taxon>
        <taxon>Pseudomonadati</taxon>
        <taxon>Pseudomonadota</taxon>
        <taxon>Gammaproteobacteria</taxon>
        <taxon>Moraxellales</taxon>
        <taxon>Moraxellaceae</taxon>
        <taxon>Acinetobacter</taxon>
    </lineage>
</organism>
<name>N9CCP3_9GAMM</name>
<gene>
    <name evidence="1" type="ORF">F941_01377</name>
</gene>
<reference evidence="1 2" key="1">
    <citation type="submission" date="2013-02" db="EMBL/GenBank/DDBJ databases">
        <title>The Genome Sequence of Acinetobacter bouvetii CIP 107468.</title>
        <authorList>
            <consortium name="The Broad Institute Genome Sequencing Platform"/>
            <consortium name="The Broad Institute Genome Sequencing Center for Infectious Disease"/>
            <person name="Cerqueira G."/>
            <person name="Feldgarden M."/>
            <person name="Courvalin P."/>
            <person name="Perichon B."/>
            <person name="Grillot-Courvalin C."/>
            <person name="Clermont D."/>
            <person name="Rocha E."/>
            <person name="Yoon E.-J."/>
            <person name="Nemec A."/>
            <person name="Walker B."/>
            <person name="Young S.K."/>
            <person name="Zeng Q."/>
            <person name="Gargeya S."/>
            <person name="Fitzgerald M."/>
            <person name="Haas B."/>
            <person name="Abouelleil A."/>
            <person name="Alvarado L."/>
            <person name="Arachchi H.M."/>
            <person name="Berlin A.M."/>
            <person name="Chapman S.B."/>
            <person name="Dewar J."/>
            <person name="Goldberg J."/>
            <person name="Griggs A."/>
            <person name="Gujja S."/>
            <person name="Hansen M."/>
            <person name="Howarth C."/>
            <person name="Imamovic A."/>
            <person name="Larimer J."/>
            <person name="McCowan C."/>
            <person name="Murphy C."/>
            <person name="Neiman D."/>
            <person name="Pearson M."/>
            <person name="Priest M."/>
            <person name="Roberts A."/>
            <person name="Saif S."/>
            <person name="Shea T."/>
            <person name="Sisk P."/>
            <person name="Sykes S."/>
            <person name="Wortman J."/>
            <person name="Nusbaum C."/>
            <person name="Birren B."/>
        </authorList>
    </citation>
    <scope>NUCLEOTIDE SEQUENCE [LARGE SCALE GENOMIC DNA]</scope>
    <source>
        <strain evidence="1 2">CIP 107468</strain>
    </source>
</reference>
<dbReference type="EMBL" id="APQD01000011">
    <property type="protein sequence ID" value="ENV83281.1"/>
    <property type="molecule type" value="Genomic_DNA"/>
</dbReference>
<dbReference type="AlphaFoldDB" id="N9CCP3"/>